<evidence type="ECO:0000256" key="4">
    <source>
        <dbReference type="ARBA" id="ARBA00023163"/>
    </source>
</evidence>
<evidence type="ECO:0000313" key="10">
    <source>
        <dbReference type="Proteomes" id="UP001210211"/>
    </source>
</evidence>
<dbReference type="InterPro" id="IPR046347">
    <property type="entry name" value="bZIP_sf"/>
</dbReference>
<dbReference type="SMART" id="SM00338">
    <property type="entry name" value="BRLZ"/>
    <property type="match status" value="1"/>
</dbReference>
<protein>
    <recommendedName>
        <fullName evidence="8">BZIP domain-containing protein</fullName>
    </recommendedName>
</protein>
<feature type="domain" description="BZIP" evidence="8">
    <location>
        <begin position="219"/>
        <end position="282"/>
    </location>
</feature>
<dbReference type="EMBL" id="JAMRDG010000002">
    <property type="protein sequence ID" value="KAJ3687794.1"/>
    <property type="molecule type" value="Genomic_DNA"/>
</dbReference>
<evidence type="ECO:0000256" key="7">
    <source>
        <dbReference type="SAM" id="MobiDB-lite"/>
    </source>
</evidence>
<dbReference type="GO" id="GO:0003677">
    <property type="term" value="F:DNA binding"/>
    <property type="evidence" value="ECO:0007669"/>
    <property type="project" value="UniProtKB-KW"/>
</dbReference>
<gene>
    <name evidence="9" type="ORF">LUZ61_016958</name>
</gene>
<dbReference type="Gene3D" id="1.20.5.170">
    <property type="match status" value="1"/>
</dbReference>
<dbReference type="PANTHER" id="PTHR13690:SF124">
    <property type="entry name" value="TRANSCRIPTION FACTOR RF2A"/>
    <property type="match status" value="1"/>
</dbReference>
<dbReference type="CDD" id="cd14703">
    <property type="entry name" value="bZIP_plant_RF2"/>
    <property type="match status" value="1"/>
</dbReference>
<accession>A0AAD5Z6N1</accession>
<keyword evidence="4" id="KW-0804">Transcription</keyword>
<dbReference type="InterPro" id="IPR004827">
    <property type="entry name" value="bZIP"/>
</dbReference>
<keyword evidence="5" id="KW-0539">Nucleus</keyword>
<dbReference type="PANTHER" id="PTHR13690">
    <property type="entry name" value="TRANSCRIPTION FACTOR POSF21-RELATED"/>
    <property type="match status" value="1"/>
</dbReference>
<evidence type="ECO:0000256" key="3">
    <source>
        <dbReference type="ARBA" id="ARBA00023125"/>
    </source>
</evidence>
<keyword evidence="10" id="KW-1185">Reference proteome</keyword>
<name>A0AAD5Z6N1_9POAL</name>
<sequence length="478" mass="52359">MSKGKAPMVEADINHMPDAPNRSPYHRRARSEIIALPDDLTLDIGVQSSDENDDDLFSLFIDVEKLEQNEFLQLSNNLQCQAPDPKRDPVAGTVTLAAHGPVGPAVSAKSINHGSECEKSMPEATSVGTSVDAGPSNTAKTVPVGPRHRYSFSLDETGSALGATVKEEMSYPGSASISGLGSSSALGLGTARLQEVGMSPADAKKAMSNARLAELAISDPKKAKRIWANRQSAARSKERKVKYIAELETRVNNLRTESTTLTAQLAFLQKDTDGLTNENNQLRHRVQQMEQQVHLQDSLNGALRTEVNRLKLVTGQVVPNNGPPGMMPFGGPQNVALNPQLYGGPRTFNQQPGIHPSIMSTQQLQQLQLSQPPHPRPHQPLPQQINMQQQQHAQAMMQQQQAVQVQTQAMMQQQQVRMPSQAQVMMRSQPQVMMPPQGQGMMRQHGMMPTGTHQAELQMKAHIVVNKPEIEGNFENFN</sequence>
<dbReference type="GO" id="GO:0005634">
    <property type="term" value="C:nucleus"/>
    <property type="evidence" value="ECO:0007669"/>
    <property type="project" value="UniProtKB-SubCell"/>
</dbReference>
<feature type="coiled-coil region" evidence="6">
    <location>
        <begin position="237"/>
        <end position="292"/>
    </location>
</feature>
<keyword evidence="2" id="KW-0805">Transcription regulation</keyword>
<keyword evidence="3" id="KW-0238">DNA-binding</keyword>
<dbReference type="SUPFAM" id="SSF57959">
    <property type="entry name" value="Leucine zipper domain"/>
    <property type="match status" value="1"/>
</dbReference>
<proteinExistence type="predicted"/>
<dbReference type="Pfam" id="PF00170">
    <property type="entry name" value="bZIP_1"/>
    <property type="match status" value="1"/>
</dbReference>
<feature type="region of interest" description="Disordered" evidence="7">
    <location>
        <begin position="116"/>
        <end position="144"/>
    </location>
</feature>
<dbReference type="AlphaFoldDB" id="A0AAD5Z6N1"/>
<dbReference type="GO" id="GO:0003700">
    <property type="term" value="F:DNA-binding transcription factor activity"/>
    <property type="evidence" value="ECO:0007669"/>
    <property type="project" value="InterPro"/>
</dbReference>
<evidence type="ECO:0000313" key="9">
    <source>
        <dbReference type="EMBL" id="KAJ3687794.1"/>
    </source>
</evidence>
<evidence type="ECO:0000256" key="2">
    <source>
        <dbReference type="ARBA" id="ARBA00023015"/>
    </source>
</evidence>
<organism evidence="9 10">
    <name type="scientific">Rhynchospora tenuis</name>
    <dbReference type="NCBI Taxonomy" id="198213"/>
    <lineage>
        <taxon>Eukaryota</taxon>
        <taxon>Viridiplantae</taxon>
        <taxon>Streptophyta</taxon>
        <taxon>Embryophyta</taxon>
        <taxon>Tracheophyta</taxon>
        <taxon>Spermatophyta</taxon>
        <taxon>Magnoliopsida</taxon>
        <taxon>Liliopsida</taxon>
        <taxon>Poales</taxon>
        <taxon>Cyperaceae</taxon>
        <taxon>Cyperoideae</taxon>
        <taxon>Rhynchosporeae</taxon>
        <taxon>Rhynchospora</taxon>
    </lineage>
</organism>
<evidence type="ECO:0000256" key="5">
    <source>
        <dbReference type="ARBA" id="ARBA00023242"/>
    </source>
</evidence>
<dbReference type="InterPro" id="IPR044759">
    <property type="entry name" value="bZIP_RF2"/>
</dbReference>
<evidence type="ECO:0000256" key="6">
    <source>
        <dbReference type="SAM" id="Coils"/>
    </source>
</evidence>
<feature type="region of interest" description="Disordered" evidence="7">
    <location>
        <begin position="1"/>
        <end position="25"/>
    </location>
</feature>
<evidence type="ECO:0000256" key="1">
    <source>
        <dbReference type="ARBA" id="ARBA00004123"/>
    </source>
</evidence>
<evidence type="ECO:0000259" key="8">
    <source>
        <dbReference type="PROSITE" id="PS50217"/>
    </source>
</evidence>
<comment type="caution">
    <text evidence="9">The sequence shown here is derived from an EMBL/GenBank/DDBJ whole genome shotgun (WGS) entry which is preliminary data.</text>
</comment>
<reference evidence="9 10" key="1">
    <citation type="journal article" date="2022" name="Cell">
        <title>Repeat-based holocentromeres influence genome architecture and karyotype evolution.</title>
        <authorList>
            <person name="Hofstatter P.G."/>
            <person name="Thangavel G."/>
            <person name="Lux T."/>
            <person name="Neumann P."/>
            <person name="Vondrak T."/>
            <person name="Novak P."/>
            <person name="Zhang M."/>
            <person name="Costa L."/>
            <person name="Castellani M."/>
            <person name="Scott A."/>
            <person name="Toegelov H."/>
            <person name="Fuchs J."/>
            <person name="Mata-Sucre Y."/>
            <person name="Dias Y."/>
            <person name="Vanzela A.L.L."/>
            <person name="Huettel B."/>
            <person name="Almeida C.C.S."/>
            <person name="Simkova H."/>
            <person name="Souza G."/>
            <person name="Pedrosa-Harand A."/>
            <person name="Macas J."/>
            <person name="Mayer K.F.X."/>
            <person name="Houben A."/>
            <person name="Marques A."/>
        </authorList>
    </citation>
    <scope>NUCLEOTIDE SEQUENCE [LARGE SCALE GENOMIC DNA]</scope>
    <source>
        <strain evidence="9">RhyTen1mFocal</strain>
    </source>
</reference>
<comment type="subcellular location">
    <subcellularLocation>
        <location evidence="1">Nucleus</location>
    </subcellularLocation>
</comment>
<dbReference type="PROSITE" id="PS50217">
    <property type="entry name" value="BZIP"/>
    <property type="match status" value="1"/>
</dbReference>
<dbReference type="Proteomes" id="UP001210211">
    <property type="component" value="Unassembled WGS sequence"/>
</dbReference>
<keyword evidence="6" id="KW-0175">Coiled coil</keyword>